<accession>A0A0C2JDQ6</accession>
<comment type="caution">
    <text evidence="1">The sequence shown here is derived from an EMBL/GenBank/DDBJ whole genome shotgun (WGS) entry which is preliminary data.</text>
</comment>
<organism evidence="1 2">
    <name type="scientific">Thelohanellus kitauei</name>
    <name type="common">Myxosporean</name>
    <dbReference type="NCBI Taxonomy" id="669202"/>
    <lineage>
        <taxon>Eukaryota</taxon>
        <taxon>Metazoa</taxon>
        <taxon>Cnidaria</taxon>
        <taxon>Myxozoa</taxon>
        <taxon>Myxosporea</taxon>
        <taxon>Bivalvulida</taxon>
        <taxon>Platysporina</taxon>
        <taxon>Myxobolidae</taxon>
        <taxon>Thelohanellus</taxon>
    </lineage>
</organism>
<dbReference type="AlphaFoldDB" id="A0A0C2JDQ6"/>
<dbReference type="EMBL" id="JWZT01003223">
    <property type="protein sequence ID" value="KII67333.1"/>
    <property type="molecule type" value="Genomic_DNA"/>
</dbReference>
<keyword evidence="2" id="KW-1185">Reference proteome</keyword>
<evidence type="ECO:0000313" key="1">
    <source>
        <dbReference type="EMBL" id="KII67333.1"/>
    </source>
</evidence>
<reference evidence="1 2" key="1">
    <citation type="journal article" date="2014" name="Genome Biol. Evol.">
        <title>The genome of the myxosporean Thelohanellus kitauei shows adaptations to nutrient acquisition within its fish host.</title>
        <authorList>
            <person name="Yang Y."/>
            <person name="Xiong J."/>
            <person name="Zhou Z."/>
            <person name="Huo F."/>
            <person name="Miao W."/>
            <person name="Ran C."/>
            <person name="Liu Y."/>
            <person name="Zhang J."/>
            <person name="Feng J."/>
            <person name="Wang M."/>
            <person name="Wang M."/>
            <person name="Wang L."/>
            <person name="Yao B."/>
        </authorList>
    </citation>
    <scope>NUCLEOTIDE SEQUENCE [LARGE SCALE GENOMIC DNA]</scope>
    <source>
        <strain evidence="1">Wuqing</strain>
    </source>
</reference>
<evidence type="ECO:0000313" key="2">
    <source>
        <dbReference type="Proteomes" id="UP000031668"/>
    </source>
</evidence>
<protein>
    <submittedName>
        <fullName evidence="1">Uncharacterized protein</fullName>
    </submittedName>
</protein>
<name>A0A0C2JDQ6_THEKT</name>
<gene>
    <name evidence="1" type="ORF">RF11_00878</name>
</gene>
<sequence length="100" mass="11571">MQKPVFWCGDFPCRPEQGHKTLPLPKRPDRPSIYPRIFKYPRGAFLVNNEEEIFWVIKNYRLQLEPTPIVGCEKPPLEGIQELALQAGESEVAVVYLLSF</sequence>
<dbReference type="Proteomes" id="UP000031668">
    <property type="component" value="Unassembled WGS sequence"/>
</dbReference>
<proteinExistence type="predicted"/>